<evidence type="ECO:0000313" key="2">
    <source>
        <dbReference type="EMBL" id="KAJ8784082.1"/>
    </source>
</evidence>
<sequence length="237" mass="24311">MRDPRSGPWGALGLLARLRAKSCKQPGAQTATTAEARTRRGPLTGSRAAAAPSSARSGRAPTSFPAPPARPRPRTSALPGPVPPGPLGPGGPGSRCRLPRAAGSARPAPRPLSRPGARARRGRRARDSGEYQRRPPPSLPRLAGAPGLPDSDHGALAGRPPVPHGGAAAGLYPGQRPERTRAPRPCPGRADGGGLLSGAGTTFHRPPSPRAPPLVLARRNAPRCAAGGRIQRLLSDL</sequence>
<feature type="compositionally biased region" description="Low complexity" evidence="1">
    <location>
        <begin position="99"/>
        <end position="116"/>
    </location>
</feature>
<feature type="region of interest" description="Disordered" evidence="1">
    <location>
        <begin position="20"/>
        <end position="214"/>
    </location>
</feature>
<reference evidence="2 3" key="1">
    <citation type="submission" date="2022-11" db="EMBL/GenBank/DDBJ databases">
        <title>Whole genome sequence of Eschrichtius robustus ER-17-0199.</title>
        <authorList>
            <person name="Bruniche-Olsen A."/>
            <person name="Black A.N."/>
            <person name="Fields C.J."/>
            <person name="Walden K."/>
            <person name="Dewoody J.A."/>
        </authorList>
    </citation>
    <scope>NUCLEOTIDE SEQUENCE [LARGE SCALE GENOMIC DNA]</scope>
    <source>
        <strain evidence="2">ER-17-0199</strain>
        <tissue evidence="2">Blubber</tissue>
    </source>
</reference>
<feature type="compositionally biased region" description="Pro residues" evidence="1">
    <location>
        <begin position="80"/>
        <end position="89"/>
    </location>
</feature>
<proteinExistence type="predicted"/>
<evidence type="ECO:0000313" key="3">
    <source>
        <dbReference type="Proteomes" id="UP001159641"/>
    </source>
</evidence>
<gene>
    <name evidence="2" type="ORF">J1605_008582</name>
</gene>
<keyword evidence="3" id="KW-1185">Reference proteome</keyword>
<organism evidence="2 3">
    <name type="scientific">Eschrichtius robustus</name>
    <name type="common">California gray whale</name>
    <name type="synonym">Eschrichtius gibbosus</name>
    <dbReference type="NCBI Taxonomy" id="9764"/>
    <lineage>
        <taxon>Eukaryota</taxon>
        <taxon>Metazoa</taxon>
        <taxon>Chordata</taxon>
        <taxon>Craniata</taxon>
        <taxon>Vertebrata</taxon>
        <taxon>Euteleostomi</taxon>
        <taxon>Mammalia</taxon>
        <taxon>Eutheria</taxon>
        <taxon>Laurasiatheria</taxon>
        <taxon>Artiodactyla</taxon>
        <taxon>Whippomorpha</taxon>
        <taxon>Cetacea</taxon>
        <taxon>Mysticeti</taxon>
        <taxon>Eschrichtiidae</taxon>
        <taxon>Eschrichtius</taxon>
    </lineage>
</organism>
<dbReference type="AlphaFoldDB" id="A0AB34GUC3"/>
<name>A0AB34GUC3_ESCRO</name>
<evidence type="ECO:0000256" key="1">
    <source>
        <dbReference type="SAM" id="MobiDB-lite"/>
    </source>
</evidence>
<dbReference type="Proteomes" id="UP001159641">
    <property type="component" value="Unassembled WGS sequence"/>
</dbReference>
<accession>A0AB34GUC3</accession>
<comment type="caution">
    <text evidence="2">The sequence shown here is derived from an EMBL/GenBank/DDBJ whole genome shotgun (WGS) entry which is preliminary data.</text>
</comment>
<protein>
    <submittedName>
        <fullName evidence="2">Uncharacterized protein</fullName>
    </submittedName>
</protein>
<feature type="compositionally biased region" description="Low complexity" evidence="1">
    <location>
        <begin position="44"/>
        <end position="63"/>
    </location>
</feature>
<dbReference type="EMBL" id="JAIQCJ010002072">
    <property type="protein sequence ID" value="KAJ8784082.1"/>
    <property type="molecule type" value="Genomic_DNA"/>
</dbReference>